<comment type="caution">
    <text evidence="1">The sequence shown here is derived from an EMBL/GenBank/DDBJ whole genome shotgun (WGS) entry which is preliminary data.</text>
</comment>
<protein>
    <submittedName>
        <fullName evidence="1">Uncharacterized protein</fullName>
    </submittedName>
</protein>
<reference evidence="1" key="1">
    <citation type="journal article" date="2021" name="Open Biol.">
        <title>Shared evolutionary footprints suggest mitochondrial oxidative damage underlies multiple complex I losses in fungi.</title>
        <authorList>
            <person name="Schikora-Tamarit M.A."/>
            <person name="Marcet-Houben M."/>
            <person name="Nosek J."/>
            <person name="Gabaldon T."/>
        </authorList>
    </citation>
    <scope>NUCLEOTIDE SEQUENCE</scope>
    <source>
        <strain evidence="1">CBS2887</strain>
    </source>
</reference>
<evidence type="ECO:0000313" key="1">
    <source>
        <dbReference type="EMBL" id="KAH3685693.1"/>
    </source>
</evidence>
<proteinExistence type="predicted"/>
<organism evidence="1 2">
    <name type="scientific">Wickerhamomyces pijperi</name>
    <name type="common">Yeast</name>
    <name type="synonym">Pichia pijperi</name>
    <dbReference type="NCBI Taxonomy" id="599730"/>
    <lineage>
        <taxon>Eukaryota</taxon>
        <taxon>Fungi</taxon>
        <taxon>Dikarya</taxon>
        <taxon>Ascomycota</taxon>
        <taxon>Saccharomycotina</taxon>
        <taxon>Saccharomycetes</taxon>
        <taxon>Phaffomycetales</taxon>
        <taxon>Wickerhamomycetaceae</taxon>
        <taxon>Wickerhamomyces</taxon>
    </lineage>
</organism>
<dbReference type="EMBL" id="JAEUBG010001839">
    <property type="protein sequence ID" value="KAH3685693.1"/>
    <property type="molecule type" value="Genomic_DNA"/>
</dbReference>
<sequence length="224" mass="26016">MAPSHSRSRLQAKARASPYHNFPYLDMIRKSESRKSDEYFLQTRRFGLYSQLRPGTIGILALPSGESCICVVLHTQFASKRLLEKKVKLKDSSPIPVMALGTHKQYWTNIWNISPVYEDHLQTIRKEAKIDRKPQWRKYIRSIDLLRKALVNESETGISLYQQFLFQADLIENEKTDPRNSNDHTVGKWTNYLGLTPEDSVKKQSRIFALQSKDIIEMRSTSNN</sequence>
<accession>A0A9P8Q7U8</accession>
<dbReference type="AlphaFoldDB" id="A0A9P8Q7U8"/>
<dbReference type="Proteomes" id="UP000774326">
    <property type="component" value="Unassembled WGS sequence"/>
</dbReference>
<keyword evidence="2" id="KW-1185">Reference proteome</keyword>
<reference evidence="1" key="2">
    <citation type="submission" date="2021-01" db="EMBL/GenBank/DDBJ databases">
        <authorList>
            <person name="Schikora-Tamarit M.A."/>
        </authorList>
    </citation>
    <scope>NUCLEOTIDE SEQUENCE</scope>
    <source>
        <strain evidence="1">CBS2887</strain>
    </source>
</reference>
<gene>
    <name evidence="1" type="ORF">WICPIJ_003334</name>
</gene>
<evidence type="ECO:0000313" key="2">
    <source>
        <dbReference type="Proteomes" id="UP000774326"/>
    </source>
</evidence>
<name>A0A9P8Q7U8_WICPI</name>